<feature type="compositionally biased region" description="Acidic residues" evidence="1">
    <location>
        <begin position="128"/>
        <end position="141"/>
    </location>
</feature>
<evidence type="ECO:0000313" key="3">
    <source>
        <dbReference type="EMBL" id="EJK45200.1"/>
    </source>
</evidence>
<sequence>MYVARRQASQASGYELSCPCYGAPANRTDTKAHGPTEQTPNRADATHYLLTLITTPLGQLLSDSVPTAIVQAVAGALVTFVACFELYRKRKWFMSVCQRENNSHDGGAMETSAADEADEEKEEKCDVGEDNVAENCGEADPEDKPNDIESTNNNSGAQANQLSINEQAADELRIGLNKATFWTLIAGGASGFLGGMVAIRGPPLIFYFLHPPKPVTFNKSSQRATGVVIMFCNVTMRQIFYLVNTFNNSGRIGYESEDWMLYLSVVVCR</sequence>
<feature type="transmembrane region" description="Helical" evidence="2">
    <location>
        <begin position="181"/>
        <end position="209"/>
    </location>
</feature>
<protein>
    <submittedName>
        <fullName evidence="3">Uncharacterized protein</fullName>
    </submittedName>
</protein>
<dbReference type="eggNOG" id="ENOG502T0FI">
    <property type="taxonomic scope" value="Eukaryota"/>
</dbReference>
<organism evidence="3 4">
    <name type="scientific">Thalassiosira oceanica</name>
    <name type="common">Marine diatom</name>
    <dbReference type="NCBI Taxonomy" id="159749"/>
    <lineage>
        <taxon>Eukaryota</taxon>
        <taxon>Sar</taxon>
        <taxon>Stramenopiles</taxon>
        <taxon>Ochrophyta</taxon>
        <taxon>Bacillariophyta</taxon>
        <taxon>Coscinodiscophyceae</taxon>
        <taxon>Thalassiosirophycidae</taxon>
        <taxon>Thalassiosirales</taxon>
        <taxon>Thalassiosiraceae</taxon>
        <taxon>Thalassiosira</taxon>
    </lineage>
</organism>
<dbReference type="Proteomes" id="UP000266841">
    <property type="component" value="Unassembled WGS sequence"/>
</dbReference>
<feature type="region of interest" description="Disordered" evidence="1">
    <location>
        <begin position="102"/>
        <end position="159"/>
    </location>
</feature>
<keyword evidence="2" id="KW-0812">Transmembrane</keyword>
<dbReference type="AlphaFoldDB" id="K0R0N2"/>
<name>K0R0N2_THAOC</name>
<reference evidence="3 4" key="1">
    <citation type="journal article" date="2012" name="Genome Biol.">
        <title>Genome and low-iron response of an oceanic diatom adapted to chronic iron limitation.</title>
        <authorList>
            <person name="Lommer M."/>
            <person name="Specht M."/>
            <person name="Roy A.S."/>
            <person name="Kraemer L."/>
            <person name="Andreson R."/>
            <person name="Gutowska M.A."/>
            <person name="Wolf J."/>
            <person name="Bergner S.V."/>
            <person name="Schilhabel M.B."/>
            <person name="Klostermeier U.C."/>
            <person name="Beiko R.G."/>
            <person name="Rosenstiel P."/>
            <person name="Hippler M."/>
            <person name="Laroche J."/>
        </authorList>
    </citation>
    <scope>NUCLEOTIDE SEQUENCE [LARGE SCALE GENOMIC DNA]</scope>
    <source>
        <strain evidence="3 4">CCMP1005</strain>
    </source>
</reference>
<evidence type="ECO:0000256" key="2">
    <source>
        <dbReference type="SAM" id="Phobius"/>
    </source>
</evidence>
<proteinExistence type="predicted"/>
<evidence type="ECO:0000313" key="4">
    <source>
        <dbReference type="Proteomes" id="UP000266841"/>
    </source>
</evidence>
<keyword evidence="2" id="KW-0472">Membrane</keyword>
<feature type="compositionally biased region" description="Polar residues" evidence="1">
    <location>
        <begin position="148"/>
        <end position="159"/>
    </location>
</feature>
<feature type="transmembrane region" description="Helical" evidence="2">
    <location>
        <begin position="68"/>
        <end position="87"/>
    </location>
</feature>
<comment type="caution">
    <text evidence="3">The sequence shown here is derived from an EMBL/GenBank/DDBJ whole genome shotgun (WGS) entry which is preliminary data.</text>
</comment>
<gene>
    <name evidence="3" type="ORF">THAOC_36192</name>
</gene>
<accession>K0R0N2</accession>
<feature type="transmembrane region" description="Helical" evidence="2">
    <location>
        <begin position="224"/>
        <end position="243"/>
    </location>
</feature>
<keyword evidence="2" id="KW-1133">Transmembrane helix</keyword>
<evidence type="ECO:0000256" key="1">
    <source>
        <dbReference type="SAM" id="MobiDB-lite"/>
    </source>
</evidence>
<dbReference type="EMBL" id="AGNL01048700">
    <property type="protein sequence ID" value="EJK45200.1"/>
    <property type="molecule type" value="Genomic_DNA"/>
</dbReference>
<keyword evidence="4" id="KW-1185">Reference proteome</keyword>